<feature type="domain" description="Polyphosphate kinase C-terminal" evidence="11">
    <location>
        <begin position="311"/>
        <end position="474"/>
    </location>
</feature>
<feature type="binding site" evidence="6">
    <location>
        <position position="43"/>
    </location>
    <ligand>
        <name>ATP</name>
        <dbReference type="ChEBI" id="CHEBI:30616"/>
    </ligand>
</feature>
<feature type="binding site" evidence="6">
    <location>
        <position position="446"/>
    </location>
    <ligand>
        <name>ATP</name>
        <dbReference type="ChEBI" id="CHEBI:30616"/>
    </ligand>
</feature>
<keyword evidence="6" id="KW-0460">Magnesium</keyword>
<keyword evidence="6" id="KW-0479">Metal-binding</keyword>
<dbReference type="InterPro" id="IPR024953">
    <property type="entry name" value="PP_kinase_middle"/>
</dbReference>
<dbReference type="Pfam" id="PF13089">
    <property type="entry name" value="PP_kinase_N"/>
    <property type="match status" value="1"/>
</dbReference>
<feature type="active site" description="Phosphohistidine intermediate" evidence="6">
    <location>
        <position position="414"/>
    </location>
</feature>
<dbReference type="InterPro" id="IPR025198">
    <property type="entry name" value="PPK_N_dom"/>
</dbReference>
<comment type="catalytic activity">
    <reaction evidence="6 7">
        <text>[phosphate](n) + ATP = [phosphate](n+1) + ADP</text>
        <dbReference type="Rhea" id="RHEA:19573"/>
        <dbReference type="Rhea" id="RHEA-COMP:9859"/>
        <dbReference type="Rhea" id="RHEA-COMP:14280"/>
        <dbReference type="ChEBI" id="CHEBI:16838"/>
        <dbReference type="ChEBI" id="CHEBI:30616"/>
        <dbReference type="ChEBI" id="CHEBI:456216"/>
        <dbReference type="EC" id="2.7.4.1"/>
    </reaction>
</comment>
<dbReference type="Pfam" id="PF17941">
    <property type="entry name" value="PP_kinase_C_1"/>
    <property type="match status" value="1"/>
</dbReference>
<dbReference type="InterPro" id="IPR036832">
    <property type="entry name" value="PPK_N_dom_sf"/>
</dbReference>
<dbReference type="EC" id="2.7.4.1" evidence="6 7"/>
<evidence type="ECO:0000259" key="10">
    <source>
        <dbReference type="Pfam" id="PF13090"/>
    </source>
</evidence>
<feature type="domain" description="Polyphosphate kinase middle" evidence="8">
    <location>
        <begin position="120"/>
        <end position="285"/>
    </location>
</feature>
<protein>
    <recommendedName>
        <fullName evidence="6 7">Polyphosphate kinase</fullName>
        <ecNumber evidence="6 7">2.7.4.1</ecNumber>
    </recommendedName>
    <alternativeName>
        <fullName evidence="6">ATP-polyphosphate phosphotransferase</fullName>
    </alternativeName>
    <alternativeName>
        <fullName evidence="6">Polyphosphoric acid kinase</fullName>
    </alternativeName>
</protein>
<reference evidence="12" key="1">
    <citation type="submission" date="2022-01" db="EMBL/GenBank/DDBJ databases">
        <authorList>
            <person name="Jo J.-H."/>
            <person name="Im W.-T."/>
        </authorList>
    </citation>
    <scope>NUCLEOTIDE SEQUENCE</scope>
    <source>
        <strain evidence="12">NA20</strain>
    </source>
</reference>
<dbReference type="Gene3D" id="3.30.1840.10">
    <property type="entry name" value="Polyphosphate kinase middle domain"/>
    <property type="match status" value="1"/>
</dbReference>
<feature type="binding site" evidence="6">
    <location>
        <position position="547"/>
    </location>
    <ligand>
        <name>ATP</name>
        <dbReference type="ChEBI" id="CHEBI:30616"/>
    </ligand>
</feature>
<evidence type="ECO:0000313" key="12">
    <source>
        <dbReference type="EMBL" id="MCG2617443.1"/>
    </source>
</evidence>
<gene>
    <name evidence="12" type="primary">ppk1</name>
    <name evidence="6" type="synonym">ppk</name>
    <name evidence="12" type="ORF">LZZ85_24305</name>
</gene>
<evidence type="ECO:0000256" key="3">
    <source>
        <dbReference type="ARBA" id="ARBA00022741"/>
    </source>
</evidence>
<dbReference type="GO" id="GO:0008976">
    <property type="term" value="F:polyphosphate kinase activity"/>
    <property type="evidence" value="ECO:0007669"/>
    <property type="project" value="UniProtKB-EC"/>
</dbReference>
<dbReference type="Gene3D" id="3.30.870.10">
    <property type="entry name" value="Endonuclease Chain A"/>
    <property type="match status" value="2"/>
</dbReference>
<feature type="domain" description="Polyphosphate kinase N-terminal" evidence="9">
    <location>
        <begin position="5"/>
        <end position="104"/>
    </location>
</feature>
<keyword evidence="4 6" id="KW-0418">Kinase</keyword>
<name>A0ABS9KYT4_9BACT</name>
<keyword evidence="2 6" id="KW-0808">Transferase</keyword>
<dbReference type="SUPFAM" id="SSF56024">
    <property type="entry name" value="Phospholipase D/nuclease"/>
    <property type="match status" value="2"/>
</dbReference>
<evidence type="ECO:0000256" key="1">
    <source>
        <dbReference type="ARBA" id="ARBA00022553"/>
    </source>
</evidence>
<dbReference type="SUPFAM" id="SSF143724">
    <property type="entry name" value="PHP14-like"/>
    <property type="match status" value="1"/>
</dbReference>
<comment type="function">
    <text evidence="6 7">Catalyzes the reversible transfer of the terminal phosphate of ATP to form a long-chain polyphosphate (polyP).</text>
</comment>
<feature type="binding site" evidence="6">
    <location>
        <position position="575"/>
    </location>
    <ligand>
        <name>ATP</name>
        <dbReference type="ChEBI" id="CHEBI:30616"/>
    </ligand>
</feature>
<proteinExistence type="inferred from homology"/>
<comment type="caution">
    <text evidence="12">The sequence shown here is derived from an EMBL/GenBank/DDBJ whole genome shotgun (WGS) entry which is preliminary data.</text>
</comment>
<keyword evidence="1 6" id="KW-0597">Phosphoprotein</keyword>
<dbReference type="Pfam" id="PF02503">
    <property type="entry name" value="PP_kinase"/>
    <property type="match status" value="1"/>
</dbReference>
<dbReference type="PIRSF" id="PIRSF015589">
    <property type="entry name" value="PP_kinase"/>
    <property type="match status" value="1"/>
</dbReference>
<evidence type="ECO:0000256" key="5">
    <source>
        <dbReference type="ARBA" id="ARBA00022840"/>
    </source>
</evidence>
<dbReference type="PANTHER" id="PTHR30218:SF0">
    <property type="entry name" value="POLYPHOSPHATE KINASE"/>
    <property type="match status" value="1"/>
</dbReference>
<keyword evidence="5 6" id="KW-0067">ATP-binding</keyword>
<evidence type="ECO:0000256" key="2">
    <source>
        <dbReference type="ARBA" id="ARBA00022679"/>
    </source>
</evidence>
<dbReference type="Proteomes" id="UP001165367">
    <property type="component" value="Unassembled WGS sequence"/>
</dbReference>
<feature type="binding site" evidence="6">
    <location>
        <position position="384"/>
    </location>
    <ligand>
        <name>Mg(2+)</name>
        <dbReference type="ChEBI" id="CHEBI:18420"/>
    </ligand>
</feature>
<dbReference type="Pfam" id="PF13090">
    <property type="entry name" value="PP_kinase_C"/>
    <property type="match status" value="1"/>
</dbReference>
<accession>A0ABS9KYT4</accession>
<dbReference type="HAMAP" id="MF_00347">
    <property type="entry name" value="Polyphosphate_kinase"/>
    <property type="match status" value="1"/>
</dbReference>
<dbReference type="InterPro" id="IPR025200">
    <property type="entry name" value="PPK_C_dom2"/>
</dbReference>
<dbReference type="SUPFAM" id="SSF140356">
    <property type="entry name" value="PPK N-terminal domain-like"/>
    <property type="match status" value="1"/>
</dbReference>
<feature type="binding site" evidence="6">
    <location>
        <position position="354"/>
    </location>
    <ligand>
        <name>Mg(2+)</name>
        <dbReference type="ChEBI" id="CHEBI:18420"/>
    </ligand>
</feature>
<evidence type="ECO:0000313" key="13">
    <source>
        <dbReference type="Proteomes" id="UP001165367"/>
    </source>
</evidence>
<dbReference type="NCBIfam" id="TIGR03705">
    <property type="entry name" value="poly_P_kin"/>
    <property type="match status" value="1"/>
</dbReference>
<organism evidence="12 13">
    <name type="scientific">Terrimonas ginsenosidimutans</name>
    <dbReference type="NCBI Taxonomy" id="2908004"/>
    <lineage>
        <taxon>Bacteria</taxon>
        <taxon>Pseudomonadati</taxon>
        <taxon>Bacteroidota</taxon>
        <taxon>Chitinophagia</taxon>
        <taxon>Chitinophagales</taxon>
        <taxon>Chitinophagaceae</taxon>
        <taxon>Terrimonas</taxon>
    </lineage>
</organism>
<dbReference type="PANTHER" id="PTHR30218">
    <property type="entry name" value="POLYPHOSPHATE KINASE"/>
    <property type="match status" value="1"/>
</dbReference>
<feature type="domain" description="Polyphosphate kinase C-terminal" evidence="10">
    <location>
        <begin position="486"/>
        <end position="656"/>
    </location>
</feature>
<keyword evidence="3 6" id="KW-0547">Nucleotide-binding</keyword>
<comment type="cofactor">
    <cofactor evidence="6">
        <name>Mg(2+)</name>
        <dbReference type="ChEBI" id="CHEBI:18420"/>
    </cofactor>
</comment>
<keyword evidence="13" id="KW-1185">Reference proteome</keyword>
<dbReference type="EMBL" id="JAKLTR010000021">
    <property type="protein sequence ID" value="MCG2617443.1"/>
    <property type="molecule type" value="Genomic_DNA"/>
</dbReference>
<dbReference type="CDD" id="cd09167">
    <property type="entry name" value="PLDc_EcPPK1_C2_like"/>
    <property type="match status" value="1"/>
</dbReference>
<sequence>MNSVFFDRDLSWLSFNGRVLAEAARETVPLFERIRFLSIYSSNLDEFYRVRVPAMMALQRINKGDLSDSLIAEATNTINRQQEYFGYLLQKEILPELQKAGYHLLYNEPIPEQLHADTIEYFYTQVAGFLQPFLLSGKEDFFPENNLLYLTAAVQSTDGDEELYMINIPYNQVPRFWKVGQYIVFLEDVIKHNLSCLFPGKVVKGSWNLKITRDAELDLEDEYEEDIAEKIEKQLAKRDKGFATRFLYEPGIPLRHLQHIVDRFNLRKASVVEGGRHHNLKDLAALPLSGAGISYPAWPAASVRPDHSMRLLEQLSEGDLMIHAPYQSYSTVLRFFNEAAIDPSVKEVYTTLYRVASDSRIAQALISAAKNGKAVTVLVELKARFDEANNIRWAKKMKAAGVKIIYSINALKVHAKIALIKREHPTHPYAGLLATGNLNESTARFYTDHILLTAFQPMLQEMELLFGFLSKRKKPDAADQIPFKHLLVAQFNLQSAFLGLIDREILHAKQGRPASILIKMNNLEEEVMIRKLYEASNAGVEVRLIVRGICRLVPGIEGQSSNISVKRIVDRYLEHGRVFVFHNDGQPELFLGSADWMNRNIYRRIEVCFPVYDPALKEQFLHIVSLQWQDNVQAVWIDATQSNKPVKDDQPPVRSQEAIYQWLSDQTQTVLPEKMEA</sequence>
<dbReference type="NCBIfam" id="NF003917">
    <property type="entry name" value="PRK05443.1-1"/>
    <property type="match status" value="1"/>
</dbReference>
<evidence type="ECO:0000256" key="7">
    <source>
        <dbReference type="RuleBase" id="RU003800"/>
    </source>
</evidence>
<evidence type="ECO:0000259" key="9">
    <source>
        <dbReference type="Pfam" id="PF13089"/>
    </source>
</evidence>
<evidence type="ECO:0000259" key="8">
    <source>
        <dbReference type="Pfam" id="PF02503"/>
    </source>
</evidence>
<dbReference type="InterPro" id="IPR041108">
    <property type="entry name" value="PP_kinase_C_1"/>
</dbReference>
<comment type="PTM">
    <text evidence="6 7">An intermediate of this reaction is the autophosphorylated ppk in which a phosphate is covalently linked to a histidine residue through a N-P bond.</text>
</comment>
<evidence type="ECO:0000259" key="11">
    <source>
        <dbReference type="Pfam" id="PF17941"/>
    </source>
</evidence>
<evidence type="ECO:0000256" key="4">
    <source>
        <dbReference type="ARBA" id="ARBA00022777"/>
    </source>
</evidence>
<evidence type="ECO:0000256" key="6">
    <source>
        <dbReference type="HAMAP-Rule" id="MF_00347"/>
    </source>
</evidence>
<dbReference type="Gene3D" id="1.20.58.310">
    <property type="entry name" value="Polyphosphate kinase N-terminal domain"/>
    <property type="match status" value="1"/>
</dbReference>
<dbReference type="InterPro" id="IPR003414">
    <property type="entry name" value="PP_kinase"/>
</dbReference>
<dbReference type="RefSeq" id="WP_237876198.1">
    <property type="nucleotide sequence ID" value="NZ_JAKLTR010000021.1"/>
</dbReference>
<dbReference type="InterPro" id="IPR036830">
    <property type="entry name" value="PP_kinase_middle_dom_sf"/>
</dbReference>
<comment type="similarity">
    <text evidence="6 7">Belongs to the polyphosphate kinase 1 (PPK1) family.</text>
</comment>